<dbReference type="PATRIC" id="fig|1698259.3.peg.967"/>
<dbReference type="FunFam" id="3.40.640.10:FF:000021">
    <property type="entry name" value="Glutamate-1-semialdehyde 2,1-aminomutase"/>
    <property type="match status" value="1"/>
</dbReference>
<dbReference type="PANTHER" id="PTHR43713:SF3">
    <property type="entry name" value="GLUTAMATE-1-SEMIALDEHYDE 2,1-AMINOMUTASE 1, CHLOROPLASTIC-RELATED"/>
    <property type="match status" value="1"/>
</dbReference>
<dbReference type="EC" id="5.4.3.8" evidence="8"/>
<comment type="similarity">
    <text evidence="4 8">Belongs to the class-III pyridoxal-phosphate-dependent aminotransferase family. HemL subfamily.</text>
</comment>
<evidence type="ECO:0000256" key="7">
    <source>
        <dbReference type="ARBA" id="ARBA00023244"/>
    </source>
</evidence>
<dbReference type="InterPro" id="IPR004639">
    <property type="entry name" value="4pyrrol_synth_GluAld_NH2Trfase"/>
</dbReference>
<dbReference type="GO" id="GO:0042286">
    <property type="term" value="F:glutamate-1-semialdehyde 2,1-aminomutase activity"/>
    <property type="evidence" value="ECO:0007669"/>
    <property type="project" value="UniProtKB-UniRule"/>
</dbReference>
<dbReference type="InterPro" id="IPR005814">
    <property type="entry name" value="Aminotrans_3"/>
</dbReference>
<dbReference type="PROSITE" id="PS00600">
    <property type="entry name" value="AA_TRANSFER_CLASS_3"/>
    <property type="match status" value="1"/>
</dbReference>
<dbReference type="Proteomes" id="UP000070163">
    <property type="component" value="Unassembled WGS sequence"/>
</dbReference>
<evidence type="ECO:0000256" key="5">
    <source>
        <dbReference type="ARBA" id="ARBA00022898"/>
    </source>
</evidence>
<dbReference type="AlphaFoldDB" id="A0A133U9C0"/>
<evidence type="ECO:0000313" key="9">
    <source>
        <dbReference type="EMBL" id="KXA90769.1"/>
    </source>
</evidence>
<keyword evidence="8" id="KW-0963">Cytoplasm</keyword>
<comment type="caution">
    <text evidence="9">The sequence shown here is derived from an EMBL/GenBank/DDBJ whole genome shotgun (WGS) entry which is preliminary data.</text>
</comment>
<sequence>MESKKQYELAENLMPGGVSSPVRAVKPYPFFVEAGKGPKIQDVEGNEYIDYCLGYGPLILGHRPGSVMDAVEEQLEKGLHFGIPCEAEVELAEKVVSNVPSADMVRFVNSGTEATMNSIRLARAYTGREKVLMFDGCYHGSHDHLLFDREGAKTPGIPECLEDSTIVAPFNNIEAVEEIASKEKLAAIIVEPVVGNCGCIPPKEGFLENLRNICDRNNSLLIFDEVITGFRLSIGGAQEYYGVRPDLTTLGKVIGGGLPIGAFSGRRDIMQKVEPEGDVYHAGTFSGHPLAMVSGVATIDKLEENDVIERTTSHAEEIAVTLRETSGLTVNQVGPMLQVFFTSEGVRNAEEFPANNEERFREFWEELLKRGVFIAPAGTESWFFSYAHTDKDLEMTKTAIKEAFEEVGVR</sequence>
<evidence type="ECO:0000256" key="2">
    <source>
        <dbReference type="ARBA" id="ARBA00001933"/>
    </source>
</evidence>
<feature type="modified residue" description="N6-(pyridoxal phosphate)lysine" evidence="8">
    <location>
        <position position="252"/>
    </location>
</feature>
<evidence type="ECO:0000313" key="10">
    <source>
        <dbReference type="Proteomes" id="UP000070163"/>
    </source>
</evidence>
<reference evidence="9 10" key="1">
    <citation type="journal article" date="2016" name="Sci. Rep.">
        <title>Metabolic traits of an uncultured archaeal lineage -MSBL1- from brine pools of the Red Sea.</title>
        <authorList>
            <person name="Mwirichia R."/>
            <person name="Alam I."/>
            <person name="Rashid M."/>
            <person name="Vinu M."/>
            <person name="Ba-Alawi W."/>
            <person name="Anthony Kamau A."/>
            <person name="Kamanda Ngugi D."/>
            <person name="Goker M."/>
            <person name="Klenk H.P."/>
            <person name="Bajic V."/>
            <person name="Stingl U."/>
        </authorList>
    </citation>
    <scope>NUCLEOTIDE SEQUENCE [LARGE SCALE GENOMIC DNA]</scope>
    <source>
        <strain evidence="9">SCGC-AAA259A05</strain>
    </source>
</reference>
<comment type="catalytic activity">
    <reaction evidence="1 8">
        <text>(S)-4-amino-5-oxopentanoate = 5-aminolevulinate</text>
        <dbReference type="Rhea" id="RHEA:14265"/>
        <dbReference type="ChEBI" id="CHEBI:57501"/>
        <dbReference type="ChEBI" id="CHEBI:356416"/>
        <dbReference type="EC" id="5.4.3.8"/>
    </reaction>
</comment>
<dbReference type="InterPro" id="IPR015424">
    <property type="entry name" value="PyrdxlP-dep_Trfase"/>
</dbReference>
<dbReference type="HAMAP" id="MF_00375">
    <property type="entry name" value="HemL_aminotrans_3"/>
    <property type="match status" value="1"/>
</dbReference>
<dbReference type="InterPro" id="IPR015422">
    <property type="entry name" value="PyrdxlP-dep_Trfase_small"/>
</dbReference>
<dbReference type="Pfam" id="PF00202">
    <property type="entry name" value="Aminotran_3"/>
    <property type="match status" value="1"/>
</dbReference>
<keyword evidence="7 8" id="KW-0627">Porphyrin biosynthesis</keyword>
<comment type="cofactor">
    <cofactor evidence="2 8">
        <name>pyridoxal 5'-phosphate</name>
        <dbReference type="ChEBI" id="CHEBI:597326"/>
    </cofactor>
</comment>
<evidence type="ECO:0000256" key="8">
    <source>
        <dbReference type="HAMAP-Rule" id="MF_00375"/>
    </source>
</evidence>
<evidence type="ECO:0000256" key="3">
    <source>
        <dbReference type="ARBA" id="ARBA00004819"/>
    </source>
</evidence>
<dbReference type="GO" id="GO:0005737">
    <property type="term" value="C:cytoplasm"/>
    <property type="evidence" value="ECO:0007669"/>
    <property type="project" value="UniProtKB-SubCell"/>
</dbReference>
<dbReference type="CDD" id="cd00610">
    <property type="entry name" value="OAT_like"/>
    <property type="match status" value="1"/>
</dbReference>
<dbReference type="Gene3D" id="3.40.640.10">
    <property type="entry name" value="Type I PLP-dependent aspartate aminotransferase-like (Major domain)"/>
    <property type="match status" value="1"/>
</dbReference>
<comment type="subcellular location">
    <subcellularLocation>
        <location evidence="8">Cytoplasm</location>
    </subcellularLocation>
</comment>
<dbReference type="GO" id="GO:0030170">
    <property type="term" value="F:pyridoxal phosphate binding"/>
    <property type="evidence" value="ECO:0007669"/>
    <property type="project" value="InterPro"/>
</dbReference>
<keyword evidence="5 8" id="KW-0663">Pyridoxal phosphate</keyword>
<dbReference type="InterPro" id="IPR049704">
    <property type="entry name" value="Aminotrans_3_PPA_site"/>
</dbReference>
<evidence type="ECO:0000256" key="6">
    <source>
        <dbReference type="ARBA" id="ARBA00023235"/>
    </source>
</evidence>
<dbReference type="NCBIfam" id="NF000818">
    <property type="entry name" value="PRK00062.1"/>
    <property type="match status" value="1"/>
</dbReference>
<protein>
    <recommendedName>
        <fullName evidence="8">Glutamate-1-semialdehyde 2,1-aminomutase</fullName>
        <shortName evidence="8">GSA</shortName>
        <ecNumber evidence="8">5.4.3.8</ecNumber>
    </recommendedName>
    <alternativeName>
        <fullName evidence="8">Glutamate-1-semialdehyde aminotransferase</fullName>
        <shortName evidence="8">GSA-AT</shortName>
    </alternativeName>
</protein>
<dbReference type="PANTHER" id="PTHR43713">
    <property type="entry name" value="GLUTAMATE-1-SEMIALDEHYDE 2,1-AMINOMUTASE"/>
    <property type="match status" value="1"/>
</dbReference>
<dbReference type="Gene3D" id="3.90.1150.10">
    <property type="entry name" value="Aspartate Aminotransferase, domain 1"/>
    <property type="match status" value="1"/>
</dbReference>
<keyword evidence="10" id="KW-1185">Reference proteome</keyword>
<evidence type="ECO:0000256" key="4">
    <source>
        <dbReference type="ARBA" id="ARBA00008981"/>
    </source>
</evidence>
<keyword evidence="6 8" id="KW-0413">Isomerase</keyword>
<proteinExistence type="inferred from homology"/>
<gene>
    <name evidence="8" type="primary">hemL</name>
    <name evidence="9" type="ORF">AKJ57_03755</name>
</gene>
<dbReference type="GO" id="GO:0008483">
    <property type="term" value="F:transaminase activity"/>
    <property type="evidence" value="ECO:0007669"/>
    <property type="project" value="InterPro"/>
</dbReference>
<name>A0A133U9C0_9EURY</name>
<dbReference type="SUPFAM" id="SSF53383">
    <property type="entry name" value="PLP-dependent transferases"/>
    <property type="match status" value="1"/>
</dbReference>
<evidence type="ECO:0000256" key="1">
    <source>
        <dbReference type="ARBA" id="ARBA00001579"/>
    </source>
</evidence>
<dbReference type="GO" id="GO:0006782">
    <property type="term" value="P:protoporphyrinogen IX biosynthetic process"/>
    <property type="evidence" value="ECO:0007669"/>
    <property type="project" value="UniProtKB-UniRule"/>
</dbReference>
<dbReference type="UniPathway" id="UPA00251">
    <property type="reaction ID" value="UER00317"/>
</dbReference>
<organism evidence="9 10">
    <name type="scientific">candidate division MSBL1 archaeon SCGC-AAA259A05</name>
    <dbReference type="NCBI Taxonomy" id="1698259"/>
    <lineage>
        <taxon>Archaea</taxon>
        <taxon>Methanobacteriati</taxon>
        <taxon>Methanobacteriota</taxon>
        <taxon>candidate division MSBL1</taxon>
    </lineage>
</organism>
<dbReference type="InterPro" id="IPR015421">
    <property type="entry name" value="PyrdxlP-dep_Trfase_major"/>
</dbReference>
<accession>A0A133U9C0</accession>
<dbReference type="EMBL" id="LHXJ01000039">
    <property type="protein sequence ID" value="KXA90769.1"/>
    <property type="molecule type" value="Genomic_DNA"/>
</dbReference>
<comment type="pathway">
    <text evidence="3">Porphyrin-containing compound metabolism; protoporphyrin-IX biosynthesis; 5-aminolevulinate from L-glutamyl-tRNA(Glu): step 2/2.</text>
</comment>